<dbReference type="SMART" id="SM00448">
    <property type="entry name" value="REC"/>
    <property type="match status" value="1"/>
</dbReference>
<dbReference type="PANTHER" id="PTHR44591:SF23">
    <property type="entry name" value="CHEY SUBFAMILY"/>
    <property type="match status" value="1"/>
</dbReference>
<dbReference type="PANTHER" id="PTHR44591">
    <property type="entry name" value="STRESS RESPONSE REGULATOR PROTEIN 1"/>
    <property type="match status" value="1"/>
</dbReference>
<dbReference type="Gene3D" id="3.40.50.2300">
    <property type="match status" value="1"/>
</dbReference>
<name>A0A1F5NVR2_9BACT</name>
<dbReference type="AlphaFoldDB" id="A0A1F5NVR2"/>
<comment type="caution">
    <text evidence="2">Lacks conserved residue(s) required for the propagation of feature annotation.</text>
</comment>
<evidence type="ECO:0000313" key="5">
    <source>
        <dbReference type="Proteomes" id="UP000178892"/>
    </source>
</evidence>
<dbReference type="GO" id="GO:0000160">
    <property type="term" value="P:phosphorelay signal transduction system"/>
    <property type="evidence" value="ECO:0007669"/>
    <property type="project" value="InterPro"/>
</dbReference>
<protein>
    <recommendedName>
        <fullName evidence="3">Response regulatory domain-containing protein</fullName>
    </recommendedName>
</protein>
<dbReference type="Proteomes" id="UP000178892">
    <property type="component" value="Unassembled WGS sequence"/>
</dbReference>
<dbReference type="Pfam" id="PF00072">
    <property type="entry name" value="Response_reg"/>
    <property type="match status" value="1"/>
</dbReference>
<proteinExistence type="predicted"/>
<dbReference type="InterPro" id="IPR011006">
    <property type="entry name" value="CheY-like_superfamily"/>
</dbReference>
<dbReference type="PROSITE" id="PS50110">
    <property type="entry name" value="RESPONSE_REGULATORY"/>
    <property type="match status" value="1"/>
</dbReference>
<sequence length="142" mass="15945">MAKKILVIDDDQEQRGLYAELFRQNGFTVYEADDGLEGLEMALAHIPDLLFTGIIMPRMDGFELIHNLRNNVATAVTPVILFSHLGREEDKQKAAKLINVNFMVKGYDNPSKILQKVKELLNPAKPKPVVPSDDEQVGRTTI</sequence>
<reference evidence="4 5" key="1">
    <citation type="journal article" date="2016" name="Nat. Commun.">
        <title>Thousands of microbial genomes shed light on interconnected biogeochemical processes in an aquifer system.</title>
        <authorList>
            <person name="Anantharaman K."/>
            <person name="Brown C.T."/>
            <person name="Hug L.A."/>
            <person name="Sharon I."/>
            <person name="Castelle C.J."/>
            <person name="Probst A.J."/>
            <person name="Thomas B.C."/>
            <person name="Singh A."/>
            <person name="Wilkins M.J."/>
            <person name="Karaoz U."/>
            <person name="Brodie E.L."/>
            <person name="Williams K.H."/>
            <person name="Hubbard S.S."/>
            <person name="Banfield J.F."/>
        </authorList>
    </citation>
    <scope>NUCLEOTIDE SEQUENCE [LARGE SCALE GENOMIC DNA]</scope>
</reference>
<dbReference type="EMBL" id="MFEL01000008">
    <property type="protein sequence ID" value="OGE81430.1"/>
    <property type="molecule type" value="Genomic_DNA"/>
</dbReference>
<evidence type="ECO:0000256" key="2">
    <source>
        <dbReference type="PROSITE-ProRule" id="PRU00169"/>
    </source>
</evidence>
<dbReference type="InterPro" id="IPR001789">
    <property type="entry name" value="Sig_transdc_resp-reg_receiver"/>
</dbReference>
<dbReference type="SUPFAM" id="SSF52172">
    <property type="entry name" value="CheY-like"/>
    <property type="match status" value="1"/>
</dbReference>
<organism evidence="4 5">
    <name type="scientific">Candidatus Doudnabacteria bacterium RIFCSPHIGHO2_01_FULL_46_24</name>
    <dbReference type="NCBI Taxonomy" id="1817825"/>
    <lineage>
        <taxon>Bacteria</taxon>
        <taxon>Candidatus Doudnaibacteriota</taxon>
    </lineage>
</organism>
<evidence type="ECO:0000256" key="1">
    <source>
        <dbReference type="ARBA" id="ARBA00022553"/>
    </source>
</evidence>
<feature type="domain" description="Response regulatory" evidence="3">
    <location>
        <begin position="4"/>
        <end position="121"/>
    </location>
</feature>
<evidence type="ECO:0000313" key="4">
    <source>
        <dbReference type="EMBL" id="OGE81430.1"/>
    </source>
</evidence>
<comment type="caution">
    <text evidence="4">The sequence shown here is derived from an EMBL/GenBank/DDBJ whole genome shotgun (WGS) entry which is preliminary data.</text>
</comment>
<evidence type="ECO:0000259" key="3">
    <source>
        <dbReference type="PROSITE" id="PS50110"/>
    </source>
</evidence>
<accession>A0A1F5NVR2</accession>
<gene>
    <name evidence="4" type="ORF">A2720_02725</name>
</gene>
<keyword evidence="1" id="KW-0597">Phosphoprotein</keyword>
<dbReference type="STRING" id="1817825.A2720_02725"/>
<dbReference type="InterPro" id="IPR050595">
    <property type="entry name" value="Bact_response_regulator"/>
</dbReference>